<dbReference type="AlphaFoldDB" id="A0AA44C817"/>
<reference evidence="1" key="1">
    <citation type="submission" date="2020-03" db="EMBL/GenBank/DDBJ databases">
        <title>Genome assembly of Azotobacter chroococcum W5.</title>
        <authorList>
            <person name="Kannepalli A."/>
        </authorList>
    </citation>
    <scope>NUCLEOTIDE SEQUENCE</scope>
    <source>
        <strain evidence="1">W5</strain>
    </source>
</reference>
<accession>A0AA44C817</accession>
<name>A0AA44C817_9GAMM</name>
<evidence type="ECO:0000313" key="2">
    <source>
        <dbReference type="Proteomes" id="UP000736384"/>
    </source>
</evidence>
<comment type="caution">
    <text evidence="1">The sequence shown here is derived from an EMBL/GenBank/DDBJ whole genome shotgun (WGS) entry which is preliminary data.</text>
</comment>
<protein>
    <recommendedName>
        <fullName evidence="3">DUF4276 family protein</fullName>
    </recommendedName>
</protein>
<organism evidence="1 2">
    <name type="scientific">Azotobacter chroococcum</name>
    <dbReference type="NCBI Taxonomy" id="353"/>
    <lineage>
        <taxon>Bacteria</taxon>
        <taxon>Pseudomonadati</taxon>
        <taxon>Pseudomonadota</taxon>
        <taxon>Gammaproteobacteria</taxon>
        <taxon>Pseudomonadales</taxon>
        <taxon>Pseudomonadaceae</taxon>
        <taxon>Azotobacter</taxon>
    </lineage>
</organism>
<sequence length="196" mass="21817">MKQIVLVGEDPLCVALGESLIRHCLPGWHLAQSISKHGITKLLPDLPRFQQLARVMPVLCIADTDRACPINCLQKWLPHKPPADFLFRLAVTESESWVLADRTGFAGFLGIAASKVEPAPDELPDAKRHLLQLARHSKVRLYRQEMVTASGDKQGTGYNQHLTTFVREHWSPEIAAASSPSLARAMQRLRQLATES</sequence>
<evidence type="ECO:0008006" key="3">
    <source>
        <dbReference type="Google" id="ProtNLM"/>
    </source>
</evidence>
<proteinExistence type="predicted"/>
<gene>
    <name evidence="1" type="ORF">HA520_17570</name>
</gene>
<dbReference type="EMBL" id="JAAPAP010000016">
    <property type="protein sequence ID" value="NHN79069.1"/>
    <property type="molecule type" value="Genomic_DNA"/>
</dbReference>
<dbReference type="Proteomes" id="UP000736384">
    <property type="component" value="Unassembled WGS sequence"/>
</dbReference>
<dbReference type="RefSeq" id="WP_165893610.1">
    <property type="nucleotide sequence ID" value="NZ_JAAPAP010000016.1"/>
</dbReference>
<evidence type="ECO:0000313" key="1">
    <source>
        <dbReference type="EMBL" id="NHN79069.1"/>
    </source>
</evidence>